<name>A0AB39RMH2_9ACTN</name>
<reference evidence="1" key="1">
    <citation type="submission" date="2024-07" db="EMBL/GenBank/DDBJ databases">
        <authorList>
            <person name="Yu S.T."/>
        </authorList>
    </citation>
    <scope>NUCLEOTIDE SEQUENCE</scope>
    <source>
        <strain evidence="1">R41</strain>
    </source>
</reference>
<dbReference type="RefSeq" id="WP_369249479.1">
    <property type="nucleotide sequence ID" value="NZ_CP163443.1"/>
</dbReference>
<sequence length="79" mass="8913">MADIPDELIKLEHSAEEERAKCAGLAGDEYETQCRRWREASEVAQAAITKYAQAAEQDRHEVEQAVKKAVRRAEEDPAD</sequence>
<organism evidence="1">
    <name type="scientific">Streptomyces sp. R41</name>
    <dbReference type="NCBI Taxonomy" id="3238632"/>
    <lineage>
        <taxon>Bacteria</taxon>
        <taxon>Bacillati</taxon>
        <taxon>Actinomycetota</taxon>
        <taxon>Actinomycetes</taxon>
        <taxon>Kitasatosporales</taxon>
        <taxon>Streptomycetaceae</taxon>
        <taxon>Streptomyces</taxon>
    </lineage>
</organism>
<protein>
    <submittedName>
        <fullName evidence="1">Uncharacterized protein</fullName>
    </submittedName>
</protein>
<dbReference type="EMBL" id="CP163443">
    <property type="protein sequence ID" value="XDQ56394.1"/>
    <property type="molecule type" value="Genomic_DNA"/>
</dbReference>
<proteinExistence type="predicted"/>
<accession>A0AB39RMH2</accession>
<dbReference type="AlphaFoldDB" id="A0AB39RMH2"/>
<gene>
    <name evidence="1" type="ORF">AB5J53_34330</name>
</gene>
<evidence type="ECO:0000313" key="1">
    <source>
        <dbReference type="EMBL" id="XDQ56394.1"/>
    </source>
</evidence>